<evidence type="ECO:0000256" key="1">
    <source>
        <dbReference type="SAM" id="MobiDB-lite"/>
    </source>
</evidence>
<gene>
    <name evidence="3" type="ORF">LX32DRAFT_299444</name>
</gene>
<feature type="transmembrane region" description="Helical" evidence="2">
    <location>
        <begin position="33"/>
        <end position="54"/>
    </location>
</feature>
<sequence>MSRSFASPAERRGHVQGMATHQATQGKEQPSGFALLFPETVFFFLFALSGALVAHVTATRSLHSAGLVWSLLSPLPSTPTFPRSYLSDYTNPRFPFFSPYPLRSL</sequence>
<reference evidence="3" key="1">
    <citation type="submission" date="2021-06" db="EMBL/GenBank/DDBJ databases">
        <title>Comparative genomics, transcriptomics and evolutionary studies reveal genomic signatures of adaptation to plant cell wall in hemibiotrophic fungi.</title>
        <authorList>
            <consortium name="DOE Joint Genome Institute"/>
            <person name="Baroncelli R."/>
            <person name="Diaz J.F."/>
            <person name="Benocci T."/>
            <person name="Peng M."/>
            <person name="Battaglia E."/>
            <person name="Haridas S."/>
            <person name="Andreopoulos W."/>
            <person name="Labutti K."/>
            <person name="Pangilinan J."/>
            <person name="Floch G.L."/>
            <person name="Makela M.R."/>
            <person name="Henrissat B."/>
            <person name="Grigoriev I.V."/>
            <person name="Crouch J.A."/>
            <person name="De Vries R.P."/>
            <person name="Sukno S.A."/>
            <person name="Thon M.R."/>
        </authorList>
    </citation>
    <scope>NUCLEOTIDE SEQUENCE</scope>
    <source>
        <strain evidence="3">MAFF235873</strain>
    </source>
</reference>
<organism evidence="3 4">
    <name type="scientific">Colletotrichum zoysiae</name>
    <dbReference type="NCBI Taxonomy" id="1216348"/>
    <lineage>
        <taxon>Eukaryota</taxon>
        <taxon>Fungi</taxon>
        <taxon>Dikarya</taxon>
        <taxon>Ascomycota</taxon>
        <taxon>Pezizomycotina</taxon>
        <taxon>Sordariomycetes</taxon>
        <taxon>Hypocreomycetidae</taxon>
        <taxon>Glomerellales</taxon>
        <taxon>Glomerellaceae</taxon>
        <taxon>Colletotrichum</taxon>
        <taxon>Colletotrichum graminicola species complex</taxon>
    </lineage>
</organism>
<keyword evidence="2" id="KW-1133">Transmembrane helix</keyword>
<dbReference type="EMBL" id="MU842846">
    <property type="protein sequence ID" value="KAK2030842.1"/>
    <property type="molecule type" value="Genomic_DNA"/>
</dbReference>
<accession>A0AAD9HM88</accession>
<keyword evidence="2" id="KW-0472">Membrane</keyword>
<evidence type="ECO:0000313" key="4">
    <source>
        <dbReference type="Proteomes" id="UP001232148"/>
    </source>
</evidence>
<dbReference type="Proteomes" id="UP001232148">
    <property type="component" value="Unassembled WGS sequence"/>
</dbReference>
<feature type="region of interest" description="Disordered" evidence="1">
    <location>
        <begin position="1"/>
        <end position="26"/>
    </location>
</feature>
<comment type="caution">
    <text evidence="3">The sequence shown here is derived from an EMBL/GenBank/DDBJ whole genome shotgun (WGS) entry which is preliminary data.</text>
</comment>
<evidence type="ECO:0000313" key="3">
    <source>
        <dbReference type="EMBL" id="KAK2030842.1"/>
    </source>
</evidence>
<proteinExistence type="predicted"/>
<name>A0AAD9HM88_9PEZI</name>
<keyword evidence="2" id="KW-0812">Transmembrane</keyword>
<protein>
    <submittedName>
        <fullName evidence="3">Uncharacterized protein</fullName>
    </submittedName>
</protein>
<evidence type="ECO:0000256" key="2">
    <source>
        <dbReference type="SAM" id="Phobius"/>
    </source>
</evidence>
<dbReference type="AlphaFoldDB" id="A0AAD9HM88"/>
<keyword evidence="4" id="KW-1185">Reference proteome</keyword>